<keyword evidence="2" id="KW-0460">Magnesium</keyword>
<evidence type="ECO:0000256" key="2">
    <source>
        <dbReference type="ARBA" id="ARBA00022842"/>
    </source>
</evidence>
<dbReference type="PANTHER" id="PTHR23070">
    <property type="entry name" value="BCS1 AAA-TYPE ATPASE"/>
    <property type="match status" value="1"/>
</dbReference>
<keyword evidence="7" id="KW-1185">Reference proteome</keyword>
<evidence type="ECO:0000313" key="6">
    <source>
        <dbReference type="EMBL" id="MQM02331.1"/>
    </source>
</evidence>
<sequence length="422" mass="46794">MASAAKAFPPSASSALSAAASLAATAVLVRTVFRDLLPDSLRDYLSSLATSLAARLSPEVTAVVEELDGLRVEPLYRAAEAHLASLVSPSVRRLRVSRRHPLDGAPNAAGGLLLLTVGRGEEVVDVFDGAWFRWRSESSREIRPDRSRHADSKHLPKLPAYLSSVEGRLAAEQAAGRGPNIHIARYESRYENVADVWRPADFRHPATFDTMAMDPGLKRAVVEDLTRFTQRREYYSRVGRPWKRGYLLHGPPGTGKSSLVAAMANFLHYDIYDLELTELSCNSELRKLLVATSGRSILVVEDIDCTVEVSRDDSRSRPAHNRLRLDPAMLRPGRMDMHIHLGLGYCSPQAFDVLANNYHRVKDHPLFRVIKALLGEVEATPAEIAEELMREEDTDKALSGVIELLERKKQQAEHSTAKRGVI</sequence>
<dbReference type="InterPro" id="IPR025753">
    <property type="entry name" value="AAA_N_dom"/>
</dbReference>
<evidence type="ECO:0000259" key="4">
    <source>
        <dbReference type="Pfam" id="PF14363"/>
    </source>
</evidence>
<evidence type="ECO:0000256" key="1">
    <source>
        <dbReference type="ARBA" id="ARBA00001946"/>
    </source>
</evidence>
<reference evidence="6" key="1">
    <citation type="submission" date="2017-07" db="EMBL/GenBank/DDBJ databases">
        <title>Taro Niue Genome Assembly and Annotation.</title>
        <authorList>
            <person name="Atibalentja N."/>
            <person name="Keating K."/>
            <person name="Fields C.J."/>
        </authorList>
    </citation>
    <scope>NUCLEOTIDE SEQUENCE</scope>
    <source>
        <strain evidence="6">Niue_2</strain>
        <tissue evidence="6">Leaf</tissue>
    </source>
</reference>
<feature type="domain" description="AAA-type ATPase N-terminal" evidence="4">
    <location>
        <begin position="37"/>
        <end position="136"/>
    </location>
</feature>
<proteinExistence type="predicted"/>
<evidence type="ECO:0008006" key="8">
    <source>
        <dbReference type="Google" id="ProtNLM"/>
    </source>
</evidence>
<dbReference type="SUPFAM" id="SSF52540">
    <property type="entry name" value="P-loop containing nucleoside triphosphate hydrolases"/>
    <property type="match status" value="1"/>
</dbReference>
<evidence type="ECO:0000259" key="5">
    <source>
        <dbReference type="Pfam" id="PF25568"/>
    </source>
</evidence>
<gene>
    <name evidence="6" type="ORF">Taro_035094</name>
</gene>
<name>A0A843W9I3_COLES</name>
<organism evidence="6 7">
    <name type="scientific">Colocasia esculenta</name>
    <name type="common">Wild taro</name>
    <name type="synonym">Arum esculentum</name>
    <dbReference type="NCBI Taxonomy" id="4460"/>
    <lineage>
        <taxon>Eukaryota</taxon>
        <taxon>Viridiplantae</taxon>
        <taxon>Streptophyta</taxon>
        <taxon>Embryophyta</taxon>
        <taxon>Tracheophyta</taxon>
        <taxon>Spermatophyta</taxon>
        <taxon>Magnoliopsida</taxon>
        <taxon>Liliopsida</taxon>
        <taxon>Araceae</taxon>
        <taxon>Aroideae</taxon>
        <taxon>Colocasieae</taxon>
        <taxon>Colocasia</taxon>
    </lineage>
</organism>
<protein>
    <recommendedName>
        <fullName evidence="8">AAA+ ATPase domain-containing protein</fullName>
    </recommendedName>
</protein>
<evidence type="ECO:0000259" key="3">
    <source>
        <dbReference type="Pfam" id="PF00004"/>
    </source>
</evidence>
<comment type="cofactor">
    <cofactor evidence="1">
        <name>Mg(2+)</name>
        <dbReference type="ChEBI" id="CHEBI:18420"/>
    </cofactor>
</comment>
<dbReference type="GO" id="GO:0005524">
    <property type="term" value="F:ATP binding"/>
    <property type="evidence" value="ECO:0007669"/>
    <property type="project" value="InterPro"/>
</dbReference>
<dbReference type="InterPro" id="IPR058017">
    <property type="entry name" value="At3g28540-like_C"/>
</dbReference>
<dbReference type="EMBL" id="NMUH01002838">
    <property type="protein sequence ID" value="MQM02331.1"/>
    <property type="molecule type" value="Genomic_DNA"/>
</dbReference>
<accession>A0A843W9I3</accession>
<dbReference type="OrthoDB" id="676321at2759"/>
<evidence type="ECO:0000313" key="7">
    <source>
        <dbReference type="Proteomes" id="UP000652761"/>
    </source>
</evidence>
<dbReference type="InterPro" id="IPR003959">
    <property type="entry name" value="ATPase_AAA_core"/>
</dbReference>
<dbReference type="Pfam" id="PF00004">
    <property type="entry name" value="AAA"/>
    <property type="match status" value="1"/>
</dbReference>
<dbReference type="Gene3D" id="3.40.50.300">
    <property type="entry name" value="P-loop containing nucleotide triphosphate hydrolases"/>
    <property type="match status" value="1"/>
</dbReference>
<dbReference type="Proteomes" id="UP000652761">
    <property type="component" value="Unassembled WGS sequence"/>
</dbReference>
<dbReference type="Pfam" id="PF25568">
    <property type="entry name" value="AAA_lid_At3g28540"/>
    <property type="match status" value="1"/>
</dbReference>
<dbReference type="Gene3D" id="6.10.280.40">
    <property type="match status" value="1"/>
</dbReference>
<feature type="domain" description="AAA+ ATPase At3g28540-like C-terminal" evidence="5">
    <location>
        <begin position="346"/>
        <end position="414"/>
    </location>
</feature>
<feature type="domain" description="ATPase AAA-type core" evidence="3">
    <location>
        <begin position="246"/>
        <end position="310"/>
    </location>
</feature>
<dbReference type="AlphaFoldDB" id="A0A843W9I3"/>
<dbReference type="GO" id="GO:0016887">
    <property type="term" value="F:ATP hydrolysis activity"/>
    <property type="evidence" value="ECO:0007669"/>
    <property type="project" value="InterPro"/>
</dbReference>
<dbReference type="InterPro" id="IPR050747">
    <property type="entry name" value="Mitochondrial_chaperone_BCS1"/>
</dbReference>
<dbReference type="InterPro" id="IPR027417">
    <property type="entry name" value="P-loop_NTPase"/>
</dbReference>
<dbReference type="Pfam" id="PF14363">
    <property type="entry name" value="AAA_assoc"/>
    <property type="match status" value="1"/>
</dbReference>
<comment type="caution">
    <text evidence="6">The sequence shown here is derived from an EMBL/GenBank/DDBJ whole genome shotgun (WGS) entry which is preliminary data.</text>
</comment>